<evidence type="ECO:0000259" key="8">
    <source>
        <dbReference type="PROSITE" id="PS51910"/>
    </source>
</evidence>
<evidence type="ECO:0000313" key="9">
    <source>
        <dbReference type="EMBL" id="BAX52382.1"/>
    </source>
</evidence>
<dbReference type="GO" id="GO:0006032">
    <property type="term" value="P:chitin catabolic process"/>
    <property type="evidence" value="ECO:0007669"/>
    <property type="project" value="UniProtKB-KW"/>
</dbReference>
<dbReference type="Pfam" id="PF00704">
    <property type="entry name" value="Glyco_hydro_18"/>
    <property type="match status" value="1"/>
</dbReference>
<keyword evidence="7" id="KW-0732">Signal</keyword>
<evidence type="ECO:0000313" key="11">
    <source>
        <dbReference type="Proteomes" id="UP000218676"/>
    </source>
</evidence>
<dbReference type="Proteomes" id="UP000218676">
    <property type="component" value="Chromosome 1"/>
</dbReference>
<feature type="signal peptide" evidence="7">
    <location>
        <begin position="1"/>
        <end position="49"/>
    </location>
</feature>
<evidence type="ECO:0000256" key="6">
    <source>
        <dbReference type="RuleBase" id="RU000489"/>
    </source>
</evidence>
<dbReference type="SMART" id="SM00636">
    <property type="entry name" value="Glyco_18"/>
    <property type="match status" value="1"/>
</dbReference>
<gene>
    <name evidence="9" type="ORF">PDPUS_1_01008</name>
    <name evidence="10" type="ORF">PDPUS_1_02348</name>
</gene>
<dbReference type="AlphaFoldDB" id="A0A1V1V9T7"/>
<reference evidence="10" key="1">
    <citation type="journal article" date="2017" name="Genome Announc.">
        <title>Whole-Genome Sequence of Photobacterium damselae subsp. piscicida Strain 91-197, Isolated from Hybrid Striped Bass (Morone sp.) in the United States.</title>
        <authorList>
            <person name="Teru Y."/>
            <person name="Hikima J."/>
            <person name="Kono T."/>
            <person name="Sakai M."/>
            <person name="Takano T."/>
            <person name="Hawke J.P."/>
            <person name="Takeyama H."/>
            <person name="Aoki T."/>
        </authorList>
    </citation>
    <scope>NUCLEOTIDE SEQUENCE</scope>
    <source>
        <strain evidence="10">91-197</strain>
    </source>
</reference>
<dbReference type="GO" id="GO:0000272">
    <property type="term" value="P:polysaccharide catabolic process"/>
    <property type="evidence" value="ECO:0007669"/>
    <property type="project" value="UniProtKB-KW"/>
</dbReference>
<dbReference type="CDD" id="cd06548">
    <property type="entry name" value="GH18_chitinase"/>
    <property type="match status" value="1"/>
</dbReference>
<evidence type="ECO:0000256" key="2">
    <source>
        <dbReference type="ARBA" id="ARBA00022801"/>
    </source>
</evidence>
<dbReference type="EMBL" id="AP018045">
    <property type="protein sequence ID" value="BAX52382.1"/>
    <property type="molecule type" value="Genomic_DNA"/>
</dbReference>
<name>A0A1V1V9T7_PHODP</name>
<protein>
    <submittedName>
        <fullName evidence="10">Chitodextrinase</fullName>
    </submittedName>
</protein>
<dbReference type="PROSITE" id="PS01095">
    <property type="entry name" value="GH18_1"/>
    <property type="match status" value="1"/>
</dbReference>
<sequence>MNFTINKSIGVTTYFSRSIYTFLKNEKTIKFIPTLLAASIGLALPSAQAAINGQVSIVGSESQYWNTYQVTLTNQGNQAIDLRGAKIQFNSNLSISSPSWSANTVSYPTMNFTSVSQGEIFANTLALSFDQGSWVKSQLPAGETIQLTLGVSGVLDTTLVQSSMTVITEDDGNNEPSLELVLTSPTVGSEFTTGDVVTIAANVTAENTTATQVTFYIDGQEIGQKTQAPYQTLWTATDTGSHKITAKVSDANGLTAEQSAVITVKAQTTPPVEPTAPVIAITAPQQGTKVEQGETITITTQASDKDDDIRHVELWVNDAKVATNTQAPYSFSWTAEKSGIHTLTVKVIDDTQLSHSDSVTIEAVEKPVEPQAPEISLVNPRPGQTVFLGKTITISANASDANNDLVSVDFFINGQAVGSIAEAPFTVQWTPVVVGDYAIEAIAYDAAGHQTRTTKTVVKAQEMGTGNLSCDIKQIYRENGTECMGDDHPRRIIGYYTSWRTGKNGLPSYLAHDLPWDKLTHINYAFVGIDKEFNLTVDDSATKMTWDGVAGAEMDPSLPYQGHFNLLNKFKKQYPDVKTLISVGGWAETTNFYPMTTNLESCSINMDGIDKFAQSAVKFIRQYGFDGVDIDYEYPTSMKDSGNPIDFELSNKCRDQLWTNYMVMMKQLRTELDKAGKEDGRRYMLTIASPSSGYLLRGMEDFGMQDVLDYVNIMSYDLHGTWNEFVGPQAALFDDGKDAELAKWGVYTTEQYQGIGYLNQAWAHHYFRGAFKPSQINMGIPYYTRGWQGVTGGTEKGLWGKAVEPNQSTCPEGTTVCGWGAEGIDNIWHDSDKQGNEIKAGVVPMWHAMNLMHANKLGMQGSMPSYGPAWGLDPNNAKDNVEGTYERVWNHELQTAWLWNDLKKVFLSIEDKESLKPKLDYIVDNGLGGMMVWEMAGDYRFDNEKNEYVMGTDMTDYAHDVFTQAPPMEIKHNDLPAPNSVIDVTVSTTEWPAGDSNYPINPKLVFKNNSDVAIPGGTTIEFLMATATGDIVKDWSGANIKVVESGHTGHNFSVDGEKKMFHKLALTLRTSESIPAGGEYVVSLVYYTPVSGVANGVRFIVGDEVIGLKKDFPSLPEFEGSIDNGNGGTTPPATGKTCAEAGVDTSGVVTYPEFPKGDHATGGDQLIHNGALWQANWLMVVTPIDLFSI</sequence>
<evidence type="ECO:0000256" key="1">
    <source>
        <dbReference type="ARBA" id="ARBA00009121"/>
    </source>
</evidence>
<reference evidence="11" key="2">
    <citation type="submission" date="2017-05" db="EMBL/GenBank/DDBJ databases">
        <title>Whole genome sequence of fish pathogenic bacteria, Photobacterium damselae subsp. piscicida, strain 91-197, isolated from hybrid striped bass (Morone sp.) in USA.</title>
        <authorList>
            <person name="Teru Y."/>
            <person name="Hikima J."/>
            <person name="Kono T."/>
            <person name="Sakai M."/>
            <person name="Takano T."/>
            <person name="Hawke J.P."/>
            <person name="Takeyama H."/>
            <person name="Aoki T."/>
        </authorList>
    </citation>
    <scope>NUCLEOTIDE SEQUENCE [LARGE SCALE GENOMIC DNA]</scope>
    <source>
        <strain evidence="11">91-197</strain>
    </source>
</reference>
<dbReference type="InterPro" id="IPR017853">
    <property type="entry name" value="GH"/>
</dbReference>
<dbReference type="InterPro" id="IPR036573">
    <property type="entry name" value="CBM_sf_5/12"/>
</dbReference>
<dbReference type="SUPFAM" id="SSF54556">
    <property type="entry name" value="Chitinase insertion domain"/>
    <property type="match status" value="1"/>
</dbReference>
<feature type="domain" description="GH18" evidence="8">
    <location>
        <begin position="490"/>
        <end position="952"/>
    </location>
</feature>
<proteinExistence type="inferred from homology"/>
<dbReference type="RefSeq" id="WP_228006522.1">
    <property type="nucleotide sequence ID" value="NZ_SRHT02000009.1"/>
</dbReference>
<organism evidence="10 11">
    <name type="scientific">Photobacterium damsela subsp. piscicida</name>
    <name type="common">Pasteurella piscicida</name>
    <dbReference type="NCBI Taxonomy" id="38294"/>
    <lineage>
        <taxon>Bacteria</taxon>
        <taxon>Pseudomonadati</taxon>
        <taxon>Pseudomonadota</taxon>
        <taxon>Gammaproteobacteria</taxon>
        <taxon>Vibrionales</taxon>
        <taxon>Vibrionaceae</taxon>
        <taxon>Photobacterium</taxon>
    </lineage>
</organism>
<dbReference type="InterPro" id="IPR050314">
    <property type="entry name" value="Glycosyl_Hydrlase_18"/>
</dbReference>
<dbReference type="Gene3D" id="2.60.40.10">
    <property type="entry name" value="Immunoglobulins"/>
    <property type="match status" value="3"/>
</dbReference>
<dbReference type="Pfam" id="PF06483">
    <property type="entry name" value="ChiC"/>
    <property type="match status" value="1"/>
</dbReference>
<dbReference type="Pfam" id="PF17957">
    <property type="entry name" value="Big_7"/>
    <property type="match status" value="3"/>
</dbReference>
<dbReference type="PANTHER" id="PTHR11177">
    <property type="entry name" value="CHITINASE"/>
    <property type="match status" value="1"/>
</dbReference>
<evidence type="ECO:0000256" key="7">
    <source>
        <dbReference type="SAM" id="SignalP"/>
    </source>
</evidence>
<dbReference type="InterPro" id="IPR011583">
    <property type="entry name" value="Chitinase_II/V-like_cat"/>
</dbReference>
<dbReference type="InterPro" id="IPR013783">
    <property type="entry name" value="Ig-like_fold"/>
</dbReference>
<dbReference type="InterPro" id="IPR001223">
    <property type="entry name" value="Glyco_hydro18_cat"/>
</dbReference>
<dbReference type="GO" id="GO:0030246">
    <property type="term" value="F:carbohydrate binding"/>
    <property type="evidence" value="ECO:0007669"/>
    <property type="project" value="InterPro"/>
</dbReference>
<keyword evidence="3" id="KW-0146">Chitin degradation</keyword>
<comment type="similarity">
    <text evidence="1">Belongs to the glycosyl hydrolase 18 family. Chitinase class II subfamily.</text>
</comment>
<evidence type="ECO:0000256" key="5">
    <source>
        <dbReference type="ARBA" id="ARBA00023326"/>
    </source>
</evidence>
<dbReference type="Gene3D" id="3.20.20.80">
    <property type="entry name" value="Glycosidases"/>
    <property type="match status" value="2"/>
</dbReference>
<dbReference type="PROSITE" id="PS51910">
    <property type="entry name" value="GH18_2"/>
    <property type="match status" value="1"/>
</dbReference>
<dbReference type="SUPFAM" id="SSF51445">
    <property type="entry name" value="(Trans)glycosidases"/>
    <property type="match status" value="1"/>
</dbReference>
<dbReference type="EMBL" id="AP018045">
    <property type="protein sequence ID" value="BAX53722.1"/>
    <property type="molecule type" value="Genomic_DNA"/>
</dbReference>
<dbReference type="InterPro" id="IPR001579">
    <property type="entry name" value="Glyco_hydro_18_chit_AS"/>
</dbReference>
<accession>A0A1V1V9T7</accession>
<dbReference type="PANTHER" id="PTHR11177:SF308">
    <property type="entry name" value="CHITINASE A"/>
    <property type="match status" value="1"/>
</dbReference>
<evidence type="ECO:0000313" key="10">
    <source>
        <dbReference type="EMBL" id="BAX53722.1"/>
    </source>
</evidence>
<dbReference type="InterPro" id="IPR009470">
    <property type="entry name" value="Chi_C"/>
</dbReference>
<evidence type="ECO:0000256" key="4">
    <source>
        <dbReference type="ARBA" id="ARBA00023295"/>
    </source>
</evidence>
<evidence type="ECO:0000256" key="3">
    <source>
        <dbReference type="ARBA" id="ARBA00023024"/>
    </source>
</evidence>
<dbReference type="InterPro" id="IPR029070">
    <property type="entry name" value="Chitinase_insertion_sf"/>
</dbReference>
<dbReference type="SUPFAM" id="SSF51055">
    <property type="entry name" value="Carbohydrate binding domain"/>
    <property type="match status" value="1"/>
</dbReference>
<dbReference type="GO" id="GO:0008061">
    <property type="term" value="F:chitin binding"/>
    <property type="evidence" value="ECO:0007669"/>
    <property type="project" value="InterPro"/>
</dbReference>
<dbReference type="GO" id="GO:0004553">
    <property type="term" value="F:hydrolase activity, hydrolyzing O-glycosyl compounds"/>
    <property type="evidence" value="ECO:0007669"/>
    <property type="project" value="InterPro"/>
</dbReference>
<feature type="chain" id="PRO_5011902678" evidence="7">
    <location>
        <begin position="50"/>
        <end position="1189"/>
    </location>
</feature>
<keyword evidence="5" id="KW-0119">Carbohydrate metabolism</keyword>
<keyword evidence="2 6" id="KW-0378">Hydrolase</keyword>
<dbReference type="GO" id="GO:0005576">
    <property type="term" value="C:extracellular region"/>
    <property type="evidence" value="ECO:0007669"/>
    <property type="project" value="InterPro"/>
</dbReference>
<keyword evidence="4 6" id="KW-0326">Glycosidase</keyword>
<keyword evidence="5" id="KW-0624">Polysaccharide degradation</keyword>